<evidence type="ECO:0000313" key="1">
    <source>
        <dbReference type="EMBL" id="RDX42896.1"/>
    </source>
</evidence>
<keyword evidence="2" id="KW-1185">Reference proteome</keyword>
<dbReference type="EMBL" id="KZ857474">
    <property type="protein sequence ID" value="RDX42896.1"/>
    <property type="molecule type" value="Genomic_DNA"/>
</dbReference>
<dbReference type="Proteomes" id="UP000256964">
    <property type="component" value="Unassembled WGS sequence"/>
</dbReference>
<protein>
    <submittedName>
        <fullName evidence="1">Uncharacterized protein</fullName>
    </submittedName>
</protein>
<gene>
    <name evidence="1" type="ORF">OH76DRAFT_1410645</name>
</gene>
<reference evidence="1 2" key="1">
    <citation type="journal article" date="2018" name="Biotechnol. Biofuels">
        <title>Integrative visual omics of the white-rot fungus Polyporus brumalis exposes the biotechnological potential of its oxidative enzymes for delignifying raw plant biomass.</title>
        <authorList>
            <person name="Miyauchi S."/>
            <person name="Rancon A."/>
            <person name="Drula E."/>
            <person name="Hage H."/>
            <person name="Chaduli D."/>
            <person name="Favel A."/>
            <person name="Grisel S."/>
            <person name="Henrissat B."/>
            <person name="Herpoel-Gimbert I."/>
            <person name="Ruiz-Duenas F.J."/>
            <person name="Chevret D."/>
            <person name="Hainaut M."/>
            <person name="Lin J."/>
            <person name="Wang M."/>
            <person name="Pangilinan J."/>
            <person name="Lipzen A."/>
            <person name="Lesage-Meessen L."/>
            <person name="Navarro D."/>
            <person name="Riley R."/>
            <person name="Grigoriev I.V."/>
            <person name="Zhou S."/>
            <person name="Raouche S."/>
            <person name="Rosso M.N."/>
        </authorList>
    </citation>
    <scope>NUCLEOTIDE SEQUENCE [LARGE SCALE GENOMIC DNA]</scope>
    <source>
        <strain evidence="1 2">BRFM 1820</strain>
    </source>
</reference>
<accession>A0A371CRI2</accession>
<name>A0A371CRI2_9APHY</name>
<proteinExistence type="predicted"/>
<dbReference type="AlphaFoldDB" id="A0A371CRI2"/>
<evidence type="ECO:0000313" key="2">
    <source>
        <dbReference type="Proteomes" id="UP000256964"/>
    </source>
</evidence>
<sequence>MVDIKPITIHPDILCTVVEFVADDKDGGIPTISAITRTCKRMRFEGTKYLLSGTVRLRSLDKACSFCHFMLADQSARLPLLKSLVLMLFSIVEDEHVALVCEMIRGLSNLYELDITLPASSPLIRM</sequence>
<organism evidence="1 2">
    <name type="scientific">Lentinus brumalis</name>
    <dbReference type="NCBI Taxonomy" id="2498619"/>
    <lineage>
        <taxon>Eukaryota</taxon>
        <taxon>Fungi</taxon>
        <taxon>Dikarya</taxon>
        <taxon>Basidiomycota</taxon>
        <taxon>Agaricomycotina</taxon>
        <taxon>Agaricomycetes</taxon>
        <taxon>Polyporales</taxon>
        <taxon>Polyporaceae</taxon>
        <taxon>Lentinus</taxon>
    </lineage>
</organism>